<keyword evidence="6" id="KW-1185">Reference proteome</keyword>
<dbReference type="PANTHER" id="PTHR10357">
    <property type="entry name" value="ALPHA-AMYLASE FAMILY MEMBER"/>
    <property type="match status" value="1"/>
</dbReference>
<dbReference type="SUPFAM" id="SSF49299">
    <property type="entry name" value="PKD domain"/>
    <property type="match status" value="1"/>
</dbReference>
<dbReference type="CDD" id="cd00146">
    <property type="entry name" value="PKD"/>
    <property type="match status" value="1"/>
</dbReference>
<dbReference type="Pfam" id="PF00128">
    <property type="entry name" value="Alpha-amylase"/>
    <property type="match status" value="1"/>
</dbReference>
<dbReference type="Pfam" id="PF00801">
    <property type="entry name" value="PKD"/>
    <property type="match status" value="1"/>
</dbReference>
<dbReference type="NCBIfam" id="TIGR04183">
    <property type="entry name" value="Por_Secre_tail"/>
    <property type="match status" value="1"/>
</dbReference>
<feature type="signal peptide" evidence="3">
    <location>
        <begin position="1"/>
        <end position="21"/>
    </location>
</feature>
<dbReference type="InterPro" id="IPR022409">
    <property type="entry name" value="PKD/Chitinase_dom"/>
</dbReference>
<feature type="compositionally biased region" description="Basic and acidic residues" evidence="2">
    <location>
        <begin position="590"/>
        <end position="599"/>
    </location>
</feature>
<dbReference type="PROSITE" id="PS50093">
    <property type="entry name" value="PKD"/>
    <property type="match status" value="1"/>
</dbReference>
<dbReference type="AlphaFoldDB" id="A0AA51NAY0"/>
<proteinExistence type="inferred from homology"/>
<organism evidence="5 6">
    <name type="scientific">Marivirga salinarum</name>
    <dbReference type="NCBI Taxonomy" id="3059078"/>
    <lineage>
        <taxon>Bacteria</taxon>
        <taxon>Pseudomonadati</taxon>
        <taxon>Bacteroidota</taxon>
        <taxon>Cytophagia</taxon>
        <taxon>Cytophagales</taxon>
        <taxon>Marivirgaceae</taxon>
        <taxon>Marivirga</taxon>
    </lineage>
</organism>
<keyword evidence="5" id="KW-0378">Hydrolase</keyword>
<dbReference type="SUPFAM" id="SSF51445">
    <property type="entry name" value="(Trans)glycosidases"/>
    <property type="match status" value="1"/>
</dbReference>
<name>A0AA51NAY0_9BACT</name>
<dbReference type="KEGG" id="msaa:QYS49_32225"/>
<dbReference type="InterPro" id="IPR013780">
    <property type="entry name" value="Glyco_hydro_b"/>
</dbReference>
<sequence>MTFLKTSVLSFLFILPSLVLSQTTTVEFQVNMNEQITQGNFNPNTDFVDIAGSFNDWGSPALVLNDDDSDGIYAATESFNIGQQIELKARINGSWGGTEEFPNGGSNRSFTIEENDVIEFWYNDEVPDNVLQVNIAASSNFAIPGEVIQFTDLSNGNPTTWEWNFTGGTPTFSTEQNPVVSYANEGSFDVSLTIQNADGEIETKVFENFITIGNTDTYWWNEAVFYEIFVRSFYDSDGDGIGDFQGLIQKLDYLNDGNPATHLDLGVNGIWLMPIHQSPSYHGYDVIDYREIESDYGSNEDFKEFIAAAHERGIKVIIDYVMNHSSSEHPWFRDSKNSSSEKRNWYVWEDTNPGGSGPWGQNVWHQSNGDYYYGLFWGGMPDLNYETPAVKEEMFDISTFWLEEMNVDGFRLDAVKYIYETTEGLEDVPETFQFWKDFRSHYKAINPNSFSVGEAWTSTNKAREYVGNDGLDYVFEFDLANSIIAAVSNENADGLISKSQEVMGSYPYLQFGTFLTNHDMDRVMNVLNSDQAKAKQAAELLLTLPGIPYLYYGEEIGMLGQKPDEDIRLPMQWSNTSNAGFTTGSPWRAPESDYPDKNVADQQTEPTSLWRTYQDVISTRNTQQALKTGNYSVITSSDNSIFSFIRQENEAQIIVVANLTGENKSNVVLNSSSSSLIAGGYQLVDLLSGNQVSSTINSGGSFNLEIAEMEAHSTHIYKLMTAEETTTSVEFMVDMNDLIENEGFDPNSESVILISSENAMGAEEQILNDEDHDGIYTLALADLNLGSAIEFKFGINETENGREEFPNSDRLRAYLVKEGENQVLNTYNQLGSNITANELEIDTKNQFQIYPNPAKESIYIKWNDQATENLSYQVLEMSGRVKIVGRFENDESSINIQSLSTGLYFLQLKNGNEMISKKFLVD</sequence>
<feature type="domain" description="PKD" evidence="4">
    <location>
        <begin position="131"/>
        <end position="203"/>
    </location>
</feature>
<evidence type="ECO:0000256" key="1">
    <source>
        <dbReference type="ARBA" id="ARBA00008061"/>
    </source>
</evidence>
<dbReference type="Pfam" id="PF18962">
    <property type="entry name" value="Por_Secre_tail"/>
    <property type="match status" value="1"/>
</dbReference>
<dbReference type="InterPro" id="IPR017853">
    <property type="entry name" value="GH"/>
</dbReference>
<dbReference type="PANTHER" id="PTHR10357:SF179">
    <property type="entry name" value="NEUTRAL AND BASIC AMINO ACID TRANSPORT PROTEIN RBAT"/>
    <property type="match status" value="1"/>
</dbReference>
<comment type="similarity">
    <text evidence="1">Belongs to the glycosyl hydrolase 13 family.</text>
</comment>
<dbReference type="Proteomes" id="UP001230496">
    <property type="component" value="Chromosome"/>
</dbReference>
<dbReference type="InterPro" id="IPR013783">
    <property type="entry name" value="Ig-like_fold"/>
</dbReference>
<reference evidence="5 6" key="1">
    <citation type="submission" date="2023-08" db="EMBL/GenBank/DDBJ databases">
        <title>Comparative genomics and taxonomic characterization of three novel marine species of genus Marivirga.</title>
        <authorList>
            <person name="Muhammad N."/>
            <person name="Kim S.-G."/>
        </authorList>
    </citation>
    <scope>NUCLEOTIDE SEQUENCE [LARGE SCALE GENOMIC DNA]</scope>
    <source>
        <strain evidence="5 6">BDSF4-3</strain>
    </source>
</reference>
<dbReference type="GO" id="GO:0009313">
    <property type="term" value="P:oligosaccharide catabolic process"/>
    <property type="evidence" value="ECO:0007669"/>
    <property type="project" value="TreeGrafter"/>
</dbReference>
<evidence type="ECO:0000256" key="3">
    <source>
        <dbReference type="SAM" id="SignalP"/>
    </source>
</evidence>
<evidence type="ECO:0000313" key="6">
    <source>
        <dbReference type="Proteomes" id="UP001230496"/>
    </source>
</evidence>
<dbReference type="Gene3D" id="2.60.40.1180">
    <property type="entry name" value="Golgi alpha-mannosidase II"/>
    <property type="match status" value="1"/>
</dbReference>
<dbReference type="InterPro" id="IPR000601">
    <property type="entry name" value="PKD_dom"/>
</dbReference>
<dbReference type="InterPro" id="IPR035986">
    <property type="entry name" value="PKD_dom_sf"/>
</dbReference>
<evidence type="ECO:0000259" key="4">
    <source>
        <dbReference type="PROSITE" id="PS50093"/>
    </source>
</evidence>
<dbReference type="Gene3D" id="2.60.40.10">
    <property type="entry name" value="Immunoglobulins"/>
    <property type="match status" value="2"/>
</dbReference>
<accession>A0AA51NAY0</accession>
<evidence type="ECO:0000256" key="2">
    <source>
        <dbReference type="SAM" id="MobiDB-lite"/>
    </source>
</evidence>
<dbReference type="InterPro" id="IPR006047">
    <property type="entry name" value="GH13_cat_dom"/>
</dbReference>
<dbReference type="RefSeq" id="WP_308349858.1">
    <property type="nucleotide sequence ID" value="NZ_CP129971.1"/>
</dbReference>
<gene>
    <name evidence="5" type="ORF">QYS49_32225</name>
</gene>
<dbReference type="InterPro" id="IPR045857">
    <property type="entry name" value="O16G_dom_2"/>
</dbReference>
<feature type="region of interest" description="Disordered" evidence="2">
    <location>
        <begin position="580"/>
        <end position="605"/>
    </location>
</feature>
<dbReference type="CDD" id="cd11316">
    <property type="entry name" value="AmyAc_bac2_AmyA"/>
    <property type="match status" value="1"/>
</dbReference>
<dbReference type="Gene3D" id="3.90.400.10">
    <property type="entry name" value="Oligo-1,6-glucosidase, Domain 2"/>
    <property type="match status" value="1"/>
</dbReference>
<protein>
    <submittedName>
        <fullName evidence="5">Alpha-amylase family glycosyl hydrolase</fullName>
    </submittedName>
</protein>
<feature type="chain" id="PRO_5041274333" evidence="3">
    <location>
        <begin position="22"/>
        <end position="922"/>
    </location>
</feature>
<keyword evidence="3" id="KW-0732">Signal</keyword>
<dbReference type="SUPFAM" id="SSF51011">
    <property type="entry name" value="Glycosyl hydrolase domain"/>
    <property type="match status" value="1"/>
</dbReference>
<evidence type="ECO:0000313" key="5">
    <source>
        <dbReference type="EMBL" id="WMN12051.1"/>
    </source>
</evidence>
<dbReference type="Gene3D" id="3.20.20.80">
    <property type="entry name" value="Glycosidases"/>
    <property type="match status" value="1"/>
</dbReference>
<dbReference type="SMART" id="SM00642">
    <property type="entry name" value="Aamy"/>
    <property type="match status" value="1"/>
</dbReference>
<dbReference type="GO" id="GO:0004556">
    <property type="term" value="F:alpha-amylase activity"/>
    <property type="evidence" value="ECO:0007669"/>
    <property type="project" value="TreeGrafter"/>
</dbReference>
<dbReference type="EMBL" id="CP129971">
    <property type="protein sequence ID" value="WMN12051.1"/>
    <property type="molecule type" value="Genomic_DNA"/>
</dbReference>
<dbReference type="SMART" id="SM00089">
    <property type="entry name" value="PKD"/>
    <property type="match status" value="1"/>
</dbReference>
<dbReference type="InterPro" id="IPR026444">
    <property type="entry name" value="Secre_tail"/>
</dbReference>